<dbReference type="RefSeq" id="WP_191694109.1">
    <property type="nucleotide sequence ID" value="NZ_JACSQN010000005.1"/>
</dbReference>
<organism evidence="1 2">
    <name type="scientific">Sporosarcina quadrami</name>
    <dbReference type="NCBI Taxonomy" id="2762234"/>
    <lineage>
        <taxon>Bacteria</taxon>
        <taxon>Bacillati</taxon>
        <taxon>Bacillota</taxon>
        <taxon>Bacilli</taxon>
        <taxon>Bacillales</taxon>
        <taxon>Caryophanaceae</taxon>
        <taxon>Sporosarcina</taxon>
    </lineage>
</organism>
<reference evidence="1 2" key="1">
    <citation type="submission" date="2020-08" db="EMBL/GenBank/DDBJ databases">
        <title>A Genomic Blueprint of the Chicken Gut Microbiome.</title>
        <authorList>
            <person name="Gilroy R."/>
            <person name="Ravi A."/>
            <person name="Getino M."/>
            <person name="Pursley I."/>
            <person name="Horton D.L."/>
            <person name="Alikhan N.-F."/>
            <person name="Baker D."/>
            <person name="Gharbi K."/>
            <person name="Hall N."/>
            <person name="Watson M."/>
            <person name="Adriaenssens E.M."/>
            <person name="Foster-Nyarko E."/>
            <person name="Jarju S."/>
            <person name="Secka A."/>
            <person name="Antonio M."/>
            <person name="Oren A."/>
            <person name="Chaudhuri R."/>
            <person name="La Ragione R.M."/>
            <person name="Hildebrand F."/>
            <person name="Pallen M.J."/>
        </authorList>
    </citation>
    <scope>NUCLEOTIDE SEQUENCE [LARGE SCALE GENOMIC DNA]</scope>
    <source>
        <strain evidence="1 2">Sa2YVA2</strain>
    </source>
</reference>
<evidence type="ECO:0000313" key="1">
    <source>
        <dbReference type="EMBL" id="MBD7984420.1"/>
    </source>
</evidence>
<proteinExistence type="predicted"/>
<evidence type="ECO:0000313" key="2">
    <source>
        <dbReference type="Proteomes" id="UP000626786"/>
    </source>
</evidence>
<sequence length="94" mass="11241">MTKPVTALCDHCGKITDVVFKEKKHPNNIHETYFDCEHCYYHYTSYVTDSKVRRLQRKRDCSLVADERLKLFEEIKSKMNLLKYNLIHFGRADL</sequence>
<dbReference type="Proteomes" id="UP000626786">
    <property type="component" value="Unassembled WGS sequence"/>
</dbReference>
<gene>
    <name evidence="1" type="ORF">H9649_07505</name>
</gene>
<evidence type="ECO:0008006" key="3">
    <source>
        <dbReference type="Google" id="ProtNLM"/>
    </source>
</evidence>
<comment type="caution">
    <text evidence="1">The sequence shown here is derived from an EMBL/GenBank/DDBJ whole genome shotgun (WGS) entry which is preliminary data.</text>
</comment>
<name>A0ABR8U9D4_9BACL</name>
<keyword evidence="2" id="KW-1185">Reference proteome</keyword>
<dbReference type="EMBL" id="JACSQN010000005">
    <property type="protein sequence ID" value="MBD7984420.1"/>
    <property type="molecule type" value="Genomic_DNA"/>
</dbReference>
<protein>
    <recommendedName>
        <fullName evidence="3">Transglycosylase</fullName>
    </recommendedName>
</protein>
<accession>A0ABR8U9D4</accession>